<protein>
    <submittedName>
        <fullName evidence="2">DUF4837 family protein</fullName>
    </submittedName>
</protein>
<name>A0ABY6LXG7_9FLAO</name>
<feature type="chain" id="PRO_5047548515" evidence="1">
    <location>
        <begin position="19"/>
        <end position="332"/>
    </location>
</feature>
<dbReference type="EMBL" id="CP081495">
    <property type="protein sequence ID" value="UYW01027.1"/>
    <property type="molecule type" value="Genomic_DNA"/>
</dbReference>
<evidence type="ECO:0000256" key="1">
    <source>
        <dbReference type="SAM" id="SignalP"/>
    </source>
</evidence>
<reference evidence="2" key="1">
    <citation type="submission" date="2021-08" db="EMBL/GenBank/DDBJ databases">
        <title>Flavobacterium sp. strain CC-SYL302.</title>
        <authorList>
            <person name="Lin S.-Y."/>
            <person name="Lee T.-H."/>
            <person name="Young C.-C."/>
        </authorList>
    </citation>
    <scope>NUCLEOTIDE SEQUENCE</scope>
    <source>
        <strain evidence="2">CC-SYL302</strain>
    </source>
</reference>
<keyword evidence="1" id="KW-0732">Signal</keyword>
<accession>A0ABY6LXG7</accession>
<keyword evidence="3" id="KW-1185">Reference proteome</keyword>
<feature type="signal peptide" evidence="1">
    <location>
        <begin position="1"/>
        <end position="18"/>
    </location>
</feature>
<evidence type="ECO:0000313" key="2">
    <source>
        <dbReference type="EMBL" id="UYW01027.1"/>
    </source>
</evidence>
<sequence length="332" mass="38013">MRKANFFYVIFFSLFLVACSNITNSAGNLPASTGNLNEVAVFVDNNLWNGEIGDSIREKLAYPIDGLINEETSLVIKQYAPHVIDNSAKKARNIVVIEKGNENEFIHIENEFAFPQNVFHFKGETISDILELIHLHGDVVENAIRFYELLQIQSQIAEAPFDDARIREKFNISLLIPESYNYALTAPNFAWLKRNTPTGSNSIMVYQVPVSRFAKGDLVRNFVAVRDSITKKYVKGVPENSYMHVNTSYAPFVKKIFLYEDVDAFEFRGTWDLTNDYMEGPYLCYLFITPNAANYVFVDGFVYNPTLPNRDDIFELEAIIKSIYFNFDEVTD</sequence>
<dbReference type="Pfam" id="PF16125">
    <property type="entry name" value="DUF4837"/>
    <property type="match status" value="1"/>
</dbReference>
<dbReference type="RefSeq" id="WP_264433364.1">
    <property type="nucleotide sequence ID" value="NZ_CP081495.1"/>
</dbReference>
<gene>
    <name evidence="2" type="ORF">K5I29_11095</name>
</gene>
<proteinExistence type="predicted"/>
<dbReference type="Proteomes" id="UP001163328">
    <property type="component" value="Chromosome"/>
</dbReference>
<evidence type="ECO:0000313" key="3">
    <source>
        <dbReference type="Proteomes" id="UP001163328"/>
    </source>
</evidence>
<organism evidence="2 3">
    <name type="scientific">Flavobacterium agricola</name>
    <dbReference type="NCBI Taxonomy" id="2870839"/>
    <lineage>
        <taxon>Bacteria</taxon>
        <taxon>Pseudomonadati</taxon>
        <taxon>Bacteroidota</taxon>
        <taxon>Flavobacteriia</taxon>
        <taxon>Flavobacteriales</taxon>
        <taxon>Flavobacteriaceae</taxon>
        <taxon>Flavobacterium</taxon>
    </lineage>
</organism>
<dbReference type="InterPro" id="IPR032286">
    <property type="entry name" value="DUF4837"/>
</dbReference>
<dbReference type="PROSITE" id="PS51257">
    <property type="entry name" value="PROKAR_LIPOPROTEIN"/>
    <property type="match status" value="1"/>
</dbReference>